<keyword evidence="3" id="KW-1185">Reference proteome</keyword>
<name>A0A8H4TSK6_9HYPO</name>
<gene>
    <name evidence="2" type="ORF">FSARC_8731</name>
</gene>
<proteinExistence type="predicted"/>
<sequence length="1576" mass="180341">MDSLSDSDLDLSEDEYPVWDLDDDFMYDDDPEILPRCGLCRFKFDADEDVMICHPSCGRPPFVAKYYQPFTEESAADDDAEPEKGYHLDCVKSASPDLMIDGSLDPDIFNATGYGTNEAEPLPSFEARRVVWLRQSFALNLKSALFDRFPLEICENIAGYCLRESAVQVVRDLWMQPNRSKPRNVKLELGGRGSYWVQFVEIEGLQYVKSISRRRQSEHDTKLFTTRPDACLNIYFAEDNLGVRRIIVTKKDESPATIRPYSGVRWVVNRHQKAPFWFRMRFDGIKLRNLAITDTANAKVDFLERRWNVIPERFDSFPQLPPIYSDSDSESDSETHQGVHKYAVHAVDWNTPGVYGYSFRVQGDSIQRILAHQPGKSPSSHIDAYAEDNGSWFYMPIDSGERISELWVRKQVAHRCNGGSGENETLILCTNKGRSLVLGTHLGGKVDATYRAIAALPSTEPFRMFHTGMSYSTSWLGFEQVSAWEGHEIQFPSPWSSDITNTYSYTSVNLDGLSAVTPCRSWQRERESFISGLLFTYTDGRQRCTGQVRLDRLEAPIPVSSETLWLGCNSMIWSFSKMGVWPPYQKNIDWIGFSEPLQDGKREYLAVPLRGRLDWCFCWDACSVTHHASREPQDEMREVMVQKAASGQACPGPMNESAWVSSHNANHGLSSTQSATNRLRSYLEAFHLECSDIAIPELLVGPQLDPHIFRATVYRPPDEAPIPSLVDRRHRWLLHSANANLSRSLRRRLPRELCDKIARNLLRERAVQAVRDARLGLARFEPDLFHSPVNDSTTLWAHYVSFEGFRHVVHLSASPSPEGGGTKVVTTKPGARVNIYVAQDHLGVRKVVATLDDNVPVFEQEPGLYWAAYYHHSTPCQIGIKIRSLSIDPNYVVRMCKPAIPMDLEFEDHDFSDSDDDGSDTSSLAFAKENRGFSPSCGLCRFDFEEDDDIVVFEPGFDEPWEDTYEEPHSCTFFIHYALQTFHRGCVDILPDLMEDSQSGPEVYDATIREPKDERPPPSFEARRVRWLQETSTTNLFTAINQRLPREVCERIAGYCLQERAAQVVRDLWLKDDRPKPGRISVPVTRRKTIWAQYTHFEGIRYVKSLSYESRGGDESEVLTAKPGARLNIFVAHNYLGVVDIVATVDDKLPSVEQKPGCWWAIFAQQKAPFCFKAKFDGIKMRDLVVVKTPHDCPEFPPELRWATLPTSVTPMPKPPFRWWHFHFDSEVIRTVEWNKPEIYGYAFCVWMDTIMKILPHETGQKLLYDFPSKRQYTYSWIYMPMDPGERISELWVRNYGVKRVDNTPGPATTLMLRTSKGRRLTLGPQLKFNQPSNFDPHATYKAVAVLPPTEPCRMYYATQDQSVTWMRFEKVSTRNQFKVQLSTNKAFELDPSECKYHYSSAELDGVRQITPCNSWRSHRPDAILGLLLTYADGRQRTVGEVRLDFLGDTIDVSSETMWLGHTERKEIGLNACCAHTASGIDWISFSKPEEEEEEEEDDDDDDDEDSRGCFEVPMKGRLDWYFSDHQCHLFHHHKAGEPQNEFGEALAEEPASDSTDQFVESFSKIVGRHMSAFRD</sequence>
<reference evidence="2" key="2">
    <citation type="submission" date="2020-05" db="EMBL/GenBank/DDBJ databases">
        <authorList>
            <person name="Kim H.-S."/>
            <person name="Proctor R.H."/>
            <person name="Brown D.W."/>
        </authorList>
    </citation>
    <scope>NUCLEOTIDE SEQUENCE</scope>
    <source>
        <strain evidence="2">NRRL 20472</strain>
    </source>
</reference>
<dbReference type="EMBL" id="JABEXW010000485">
    <property type="protein sequence ID" value="KAF4963233.1"/>
    <property type="molecule type" value="Genomic_DNA"/>
</dbReference>
<accession>A0A8H4TSK6</accession>
<evidence type="ECO:0000256" key="1">
    <source>
        <dbReference type="SAM" id="MobiDB-lite"/>
    </source>
</evidence>
<protein>
    <submittedName>
        <fullName evidence="2">Uncharacterized protein</fullName>
    </submittedName>
</protein>
<dbReference type="OrthoDB" id="5153231at2759"/>
<organism evidence="2 3">
    <name type="scientific">Fusarium sarcochroum</name>
    <dbReference type="NCBI Taxonomy" id="1208366"/>
    <lineage>
        <taxon>Eukaryota</taxon>
        <taxon>Fungi</taxon>
        <taxon>Dikarya</taxon>
        <taxon>Ascomycota</taxon>
        <taxon>Pezizomycotina</taxon>
        <taxon>Sordariomycetes</taxon>
        <taxon>Hypocreomycetidae</taxon>
        <taxon>Hypocreales</taxon>
        <taxon>Nectriaceae</taxon>
        <taxon>Fusarium</taxon>
        <taxon>Fusarium lateritium species complex</taxon>
    </lineage>
</organism>
<reference evidence="2" key="1">
    <citation type="journal article" date="2020" name="BMC Genomics">
        <title>Correction to: Identification and distribution of gene clusters required for synthesis of sphingolipid metabolism inhibitors in diverse species of the filamentous fungus Fusarium.</title>
        <authorList>
            <person name="Kim H.S."/>
            <person name="Lohmar J.M."/>
            <person name="Busman M."/>
            <person name="Brown D.W."/>
            <person name="Naumann T.A."/>
            <person name="Divon H.H."/>
            <person name="Lysoe E."/>
            <person name="Uhlig S."/>
            <person name="Proctor R.H."/>
        </authorList>
    </citation>
    <scope>NUCLEOTIDE SEQUENCE</scope>
    <source>
        <strain evidence="2">NRRL 20472</strain>
    </source>
</reference>
<dbReference type="Proteomes" id="UP000622797">
    <property type="component" value="Unassembled WGS sequence"/>
</dbReference>
<evidence type="ECO:0000313" key="2">
    <source>
        <dbReference type="EMBL" id="KAF4963233.1"/>
    </source>
</evidence>
<feature type="compositionally biased region" description="Acidic residues" evidence="1">
    <location>
        <begin position="1490"/>
        <end position="1506"/>
    </location>
</feature>
<evidence type="ECO:0000313" key="3">
    <source>
        <dbReference type="Proteomes" id="UP000622797"/>
    </source>
</evidence>
<feature type="region of interest" description="Disordered" evidence="1">
    <location>
        <begin position="1485"/>
        <end position="1509"/>
    </location>
</feature>
<comment type="caution">
    <text evidence="2">The sequence shown here is derived from an EMBL/GenBank/DDBJ whole genome shotgun (WGS) entry which is preliminary data.</text>
</comment>